<evidence type="ECO:0000256" key="1">
    <source>
        <dbReference type="ARBA" id="ARBA00023172"/>
    </source>
</evidence>
<dbReference type="EMBL" id="JEME01000116">
    <property type="protein sequence ID" value="KYG11172.1"/>
    <property type="molecule type" value="Genomic_DNA"/>
</dbReference>
<reference evidence="3 4" key="1">
    <citation type="submission" date="2014-02" db="EMBL/GenBank/DDBJ databases">
        <title>The small core and large imbalanced accessory genome model reveals a collaborative survival strategy of Sorangium cellulosum strains in nature.</title>
        <authorList>
            <person name="Han K."/>
            <person name="Peng R."/>
            <person name="Blom J."/>
            <person name="Li Y.-Z."/>
        </authorList>
    </citation>
    <scope>NUCLEOTIDE SEQUENCE [LARGE SCALE GENOMIC DNA]</scope>
    <source>
        <strain evidence="3 4">So0007-03</strain>
    </source>
</reference>
<dbReference type="GO" id="GO:0015074">
    <property type="term" value="P:DNA integration"/>
    <property type="evidence" value="ECO:0007669"/>
    <property type="project" value="InterPro"/>
</dbReference>
<proteinExistence type="predicted"/>
<dbReference type="Gene3D" id="1.10.443.10">
    <property type="entry name" value="Intergrase catalytic core"/>
    <property type="match status" value="1"/>
</dbReference>
<name>A0A150U2K2_SORCE</name>
<protein>
    <submittedName>
        <fullName evidence="3">Uncharacterized protein</fullName>
    </submittedName>
</protein>
<keyword evidence="1" id="KW-0233">DNA recombination</keyword>
<accession>A0A150U2K2</accession>
<dbReference type="SUPFAM" id="SSF56349">
    <property type="entry name" value="DNA breaking-rejoining enzymes"/>
    <property type="match status" value="1"/>
</dbReference>
<dbReference type="GO" id="GO:0003677">
    <property type="term" value="F:DNA binding"/>
    <property type="evidence" value="ECO:0007669"/>
    <property type="project" value="InterPro"/>
</dbReference>
<dbReference type="Proteomes" id="UP000075502">
    <property type="component" value="Unassembled WGS sequence"/>
</dbReference>
<evidence type="ECO:0000256" key="2">
    <source>
        <dbReference type="SAM" id="MobiDB-lite"/>
    </source>
</evidence>
<dbReference type="InterPro" id="IPR013762">
    <property type="entry name" value="Integrase-like_cat_sf"/>
</dbReference>
<dbReference type="GO" id="GO:0006310">
    <property type="term" value="P:DNA recombination"/>
    <property type="evidence" value="ECO:0007669"/>
    <property type="project" value="UniProtKB-KW"/>
</dbReference>
<evidence type="ECO:0000313" key="4">
    <source>
        <dbReference type="Proteomes" id="UP000075502"/>
    </source>
</evidence>
<feature type="compositionally biased region" description="Basic residues" evidence="2">
    <location>
        <begin position="251"/>
        <end position="261"/>
    </location>
</feature>
<dbReference type="AlphaFoldDB" id="A0A150U2K2"/>
<organism evidence="3 4">
    <name type="scientific">Sorangium cellulosum</name>
    <name type="common">Polyangium cellulosum</name>
    <dbReference type="NCBI Taxonomy" id="56"/>
    <lineage>
        <taxon>Bacteria</taxon>
        <taxon>Pseudomonadati</taxon>
        <taxon>Myxococcota</taxon>
        <taxon>Polyangia</taxon>
        <taxon>Polyangiales</taxon>
        <taxon>Polyangiaceae</taxon>
        <taxon>Sorangium</taxon>
    </lineage>
</organism>
<feature type="region of interest" description="Disordered" evidence="2">
    <location>
        <begin position="242"/>
        <end position="270"/>
    </location>
</feature>
<comment type="caution">
    <text evidence="3">The sequence shown here is derived from an EMBL/GenBank/DDBJ whole genome shotgun (WGS) entry which is preliminary data.</text>
</comment>
<evidence type="ECO:0000313" key="3">
    <source>
        <dbReference type="EMBL" id="KYG11172.1"/>
    </source>
</evidence>
<gene>
    <name evidence="3" type="ORF">BE21_08455</name>
</gene>
<sequence>MARRRTGSLFRNDAGRLYVRVLVGDKDRESFPLDPKLTAEQAERHEALVVDVAVRLRASRNVTRDAIVALLERAAVGEGRALRDVIAAADVVCRCRTPTSGAARFASRRTRPAARAPGRCRPACRRRCAPGSRLAATGALRALFVNEDGERVSVEHAAERLRAHVQLVGIGRPQLFEDSGERQQVRAHDTRSTFITVALASGRSESRVADRTGRRSSVVSQRYRRAARTFAELGLGELASLAEGIDPRARGQGKRRGKRHGGGWGGDSET</sequence>
<dbReference type="InterPro" id="IPR011010">
    <property type="entry name" value="DNA_brk_join_enz"/>
</dbReference>